<reference evidence="3 4" key="9">
    <citation type="journal article" date="2000" name="J. Virol.">
        <title>Complete DNA sequence of the rat cytomegalovirus genome.</title>
        <authorList>
            <person name="Vink C."/>
            <person name="Beuken E."/>
            <person name="Bruggeman C.A."/>
        </authorList>
    </citation>
    <scope>NUCLEOTIDE SEQUENCE [LARGE SCALE GENOMIC DNA]</scope>
    <source>
        <strain evidence="3 4">Maastricht</strain>
    </source>
</reference>
<reference evidence="3 4" key="4">
    <citation type="journal article" date="1998" name="J. Virol.">
        <title>The R33 G protein-coupled receptor gene of rat cytomegalovirus plays an essential role in the pathogenesis of viral infection.</title>
        <authorList>
            <person name="Beisser P.S."/>
            <person name="Vink C."/>
            <person name="Van Dam J.G."/>
            <person name="Grauls G."/>
            <person name="Vanherle S.J."/>
            <person name="Bruggeman C.A."/>
        </authorList>
    </citation>
    <scope>NUCLEOTIDE SEQUENCE [LARGE SCALE GENOMIC DNA]</scope>
    <source>
        <strain evidence="3 4">Maastricht</strain>
    </source>
</reference>
<reference evidence="3 4" key="2">
    <citation type="journal article" date="1996" name="J. Virol.">
        <title>Structure of the rat cytomegalovirus genome termini.</title>
        <authorList>
            <person name="Vink C."/>
            <person name="Beuken E."/>
            <person name="Bruggeman C.A."/>
        </authorList>
    </citation>
    <scope>NUCLEOTIDE SEQUENCE [LARGE SCALE GENOMIC DNA]</scope>
    <source>
        <strain evidence="3 4">Maastricht</strain>
    </source>
</reference>
<dbReference type="ELM" id="Q9DWF6"/>
<keyword evidence="4" id="KW-1185">Reference proteome</keyword>
<evidence type="ECO:0000256" key="2">
    <source>
        <dbReference type="SAM" id="MobiDB-lite"/>
    </source>
</evidence>
<dbReference type="KEGG" id="vg:940312"/>
<dbReference type="GO" id="GO:0043657">
    <property type="term" value="C:host cell"/>
    <property type="evidence" value="ECO:0007669"/>
    <property type="project" value="UniProtKB-SubCell"/>
</dbReference>
<proteinExistence type="predicted"/>
<dbReference type="GeneID" id="940312"/>
<evidence type="ECO:0000313" key="3">
    <source>
        <dbReference type="EMBL" id="AAF99133.1"/>
    </source>
</evidence>
<reference evidence="3 4" key="8">
    <citation type="journal article" date="2000" name="J. Virol.">
        <title>The r144 major histocompatibility complex class I-like gene of rat cytomegalovirus is dispensable for both acute and long-term infection in the immunocompromised host.</title>
        <authorList>
            <person name="Beisser P.S."/>
            <person name="Kloover J.S."/>
            <person name="Grauls G.E."/>
            <person name="Blok M.J."/>
            <person name="Bruggeman C.A."/>
            <person name="Vink C."/>
        </authorList>
    </citation>
    <scope>NUCLEOTIDE SEQUENCE [LARGE SCALE GENOMIC DNA]</scope>
    <source>
        <strain evidence="3 4">Maastricht</strain>
    </source>
</reference>
<protein>
    <submittedName>
        <fullName evidence="3">PR35</fullName>
    </submittedName>
</protein>
<comment type="subcellular location">
    <subcellularLocation>
        <location evidence="1">Host cell</location>
    </subcellularLocation>
</comment>
<accession>Q9DWF6</accession>
<feature type="region of interest" description="Disordered" evidence="2">
    <location>
        <begin position="483"/>
        <end position="521"/>
    </location>
</feature>
<dbReference type="InterPro" id="IPR006731">
    <property type="entry name" value="Herpes_pp85"/>
</dbReference>
<evidence type="ECO:0000256" key="1">
    <source>
        <dbReference type="ARBA" id="ARBA00004340"/>
    </source>
</evidence>
<reference evidence="3 4" key="5">
    <citation type="journal article" date="1998" name="Virology">
        <title>The Maastricht strain and England strain of rat cytomegalovirus represent different betaherpesvirus species rather than strains.</title>
        <authorList>
            <person name="Beisser P.S."/>
            <person name="Kaptein S.J."/>
            <person name="Beuken E."/>
            <person name="Bruggeman C.A."/>
            <person name="Vink C."/>
        </authorList>
    </citation>
    <scope>NUCLEOTIDE SEQUENCE [LARGE SCALE GENOMIC DNA]</scope>
    <source>
        <strain evidence="3 4">Maastricht</strain>
    </source>
</reference>
<organismHost>
    <name type="scientific">Rattus</name>
    <name type="common">rats</name>
    <dbReference type="NCBI Taxonomy" id="10114"/>
</organismHost>
<reference evidence="3 4" key="6">
    <citation type="journal article" date="1999" name="J. Gen. Virol.">
        <title>The rat cytomegalovirus R32 gene encodes a virion-associated protein that elicits a strong humoral immune response in infected rats.</title>
        <authorList>
            <person name="Beuken E."/>
            <person name="Grauls G."/>
            <person name="Bruggeman C.A."/>
            <person name="Vink C."/>
        </authorList>
    </citation>
    <scope>NUCLEOTIDE SEQUENCE [LARGE SCALE GENOMIC DNA]</scope>
    <source>
        <strain evidence="3 4">Maastricht</strain>
    </source>
</reference>
<sequence>MEEAPASDDPRYRTSLFIDARHNFPERFLSPDDLDLILAALTDGDAGVVAALNAGLPMAPYMFEALCNPRVRHRFVKVRQLLEPVISFAVGAAHYYNGKRVLEEATNRRARMFGPPDIQRLDIGLRRIYRAARSDDNPYDLMEAVEDLDLPKGAYEKHLRTLYDLLQRVNVDLAATSGLDYQRLSTFNYLFDAPRFLTQEAIETYADNLADITRRDATRPLRSLTVFKRSKDVEDVANDIMFSLALGNAIVQQQAALIAMRKSLLLKLSRLCELSYVAYTQVPETKAVFADLARETHRLVTSTSEEPPDFGPPVATLLRFVRALMDADVYVCPEYVTGQIFAINSRMYDLDSALAGYDHELEIEGDPSGPYDQIRYYAINPYTDSRLFKCPKDLLGHLGDGLIRTRMVQSLITEATDTAVTYDNYELDAVNGLILEGAARSLKISLEQLRHYMEAVPDGAGAAVVADGEEDADLFADVEVRRPAPTRPARGSRFANLKGAKPYSATGRRRGAVEGTRETSL</sequence>
<dbReference type="EMBL" id="AF232689">
    <property type="protein sequence ID" value="AAF99133.1"/>
    <property type="molecule type" value="Genomic_DNA"/>
</dbReference>
<dbReference type="Proteomes" id="UP000008288">
    <property type="component" value="Segment"/>
</dbReference>
<evidence type="ECO:0000313" key="4">
    <source>
        <dbReference type="Proteomes" id="UP000008288"/>
    </source>
</evidence>
<reference evidence="3 4" key="3">
    <citation type="journal article" date="1997" name="J. Gen. Virol.">
        <title>Cloning and functional characterization of the origin of lytic-phase DNA replication of rat cytomegalovirus.</title>
        <authorList>
            <person name="Vink C."/>
            <person name="Beuken E."/>
            <person name="Bruggeman C.A."/>
        </authorList>
    </citation>
    <scope>NUCLEOTIDE SEQUENCE [LARGE SCALE GENOMIC DNA]</scope>
    <source>
        <strain evidence="3 4">Maastricht</strain>
    </source>
</reference>
<feature type="compositionally biased region" description="Basic and acidic residues" evidence="2">
    <location>
        <begin position="511"/>
        <end position="521"/>
    </location>
</feature>
<organism evidence="3 4">
    <name type="scientific">Rat cytomegalovirus (strain Maastricht)</name>
    <dbReference type="NCBI Taxonomy" id="79700"/>
    <lineage>
        <taxon>Viruses</taxon>
        <taxon>Duplodnaviria</taxon>
        <taxon>Heunggongvirae</taxon>
        <taxon>Peploviricota</taxon>
        <taxon>Herviviricetes</taxon>
        <taxon>Herpesvirales</taxon>
        <taxon>Orthoherpesviridae</taxon>
        <taxon>Betaherpesvirinae</taxon>
        <taxon>Muromegalovirus</taxon>
        <taxon>Muromegalovirus muridbeta2</taxon>
        <taxon>Murid betaherpesvirus 2</taxon>
    </lineage>
</organism>
<dbReference type="Pfam" id="PF04637">
    <property type="entry name" value="Herpes_pp85"/>
    <property type="match status" value="1"/>
</dbReference>
<reference evidence="3 4" key="7">
    <citation type="journal article" date="1999" name="J. Virol.">
        <title>Deletion of the R78 G protein-coupled receptor gene from rat cytomegalovirus results in an attenuated, syncytium-inducing mutant strain.</title>
        <authorList>
            <person name="Beisser P.S."/>
            <person name="Grauls G."/>
            <person name="Bruggeman C.A."/>
            <person name="Vink C."/>
        </authorList>
    </citation>
    <scope>NUCLEOTIDE SEQUENCE [LARGE SCALE GENOMIC DNA]</scope>
    <source>
        <strain evidence="3 4">Maastricht</strain>
    </source>
</reference>
<name>Q9DWF6_RCMVM</name>
<dbReference type="OrthoDB" id="8203at10239"/>
<reference evidence="3 4" key="1">
    <citation type="journal article" date="1996" name="J. Gen. Virol.">
        <title>Cloning and sequence analysis of the genes encoding DNA polymerase, glycoprotein B, ICP18.5 and major DNA-binding protein of rat cytomegalovirus.</title>
        <authorList>
            <person name="Beuken E."/>
            <person name="Slobbe R."/>
            <person name="Bruggeman C.A."/>
            <person name="Vink C."/>
        </authorList>
    </citation>
    <scope>NUCLEOTIDE SEQUENCE [LARGE SCALE GENOMIC DNA]</scope>
    <source>
        <strain evidence="3 4">Maastricht</strain>
    </source>
</reference>
<dbReference type="RefSeq" id="NP_064140.1">
    <property type="nucleotide sequence ID" value="NC_002512.2"/>
</dbReference>
<reference evidence="3 4" key="10">
    <citation type="journal article" date="2000" name="Virus Res.">
        <title>Rat cytomegalovirus R89 is a highly conserved gene which expresses a spliced transcript.</title>
        <authorList>
            <person name="Gruijthuijsen Y.K."/>
            <person name="Beuken E."/>
            <person name="Bruggeman C.A."/>
            <person name="Vink C."/>
        </authorList>
    </citation>
    <scope>NUCLEOTIDE SEQUENCE [LARGE SCALE GENOMIC DNA]</scope>
    <source>
        <strain evidence="3 4">Maastricht</strain>
    </source>
</reference>
<gene>
    <name evidence="3" type="primary">R35</name>
</gene>